<dbReference type="InterPro" id="IPR036397">
    <property type="entry name" value="RNaseH_sf"/>
</dbReference>
<evidence type="ECO:0000313" key="1">
    <source>
        <dbReference type="Proteomes" id="UP000694930"/>
    </source>
</evidence>
<sequence>MIDDHRGWNDMLPYALLVYRTTVRTSTGPTPYLLVYGIEAVIPAEVEIPSLRIIQEAELSNAEWVSKRIDQLTLIDEKRMVVIFHGQLYRQSMIHAFHKRMRARIFEVGQLVLKHIFPHQDEYKGKFAPN</sequence>
<protein>
    <submittedName>
        <fullName evidence="2">Uncharacterized protein LOC107018848</fullName>
    </submittedName>
</protein>
<reference evidence="1" key="1">
    <citation type="journal article" date="2014" name="Nat. Genet.">
        <title>The genome of the stress-tolerant wild tomato species Solanum pennellii.</title>
        <authorList>
            <person name="Bolger A."/>
            <person name="Scossa F."/>
            <person name="Bolger M.E."/>
            <person name="Lanz C."/>
            <person name="Maumus F."/>
            <person name="Tohge T."/>
            <person name="Quesneville H."/>
            <person name="Alseekh S."/>
            <person name="Sorensen I."/>
            <person name="Lichtenstein G."/>
            <person name="Fich E.A."/>
            <person name="Conte M."/>
            <person name="Keller H."/>
            <person name="Schneeberger K."/>
            <person name="Schwacke R."/>
            <person name="Ofner I."/>
            <person name="Vrebalov J."/>
            <person name="Xu Y."/>
            <person name="Osorio S."/>
            <person name="Aflitos S.A."/>
            <person name="Schijlen E."/>
            <person name="Jimenez-Gomez J.M."/>
            <person name="Ryngajllo M."/>
            <person name="Kimura S."/>
            <person name="Kumar R."/>
            <person name="Koenig D."/>
            <person name="Headland L.R."/>
            <person name="Maloof J.N."/>
            <person name="Sinha N."/>
            <person name="van Ham R.C."/>
            <person name="Lankhorst R.K."/>
            <person name="Mao L."/>
            <person name="Vogel A."/>
            <person name="Arsova B."/>
            <person name="Panstruga R."/>
            <person name="Fei Z."/>
            <person name="Rose J.K."/>
            <person name="Zamir D."/>
            <person name="Carrari F."/>
            <person name="Giovannoni J.J."/>
            <person name="Weigel D."/>
            <person name="Usadel B."/>
            <person name="Fernie A.R."/>
        </authorList>
    </citation>
    <scope>NUCLEOTIDE SEQUENCE [LARGE SCALE GENOMIC DNA]</scope>
    <source>
        <strain evidence="1">cv. LA0716</strain>
    </source>
</reference>
<dbReference type="PANTHER" id="PTHR48475:SF1">
    <property type="entry name" value="RNASE H TYPE-1 DOMAIN-CONTAINING PROTEIN"/>
    <property type="match status" value="1"/>
</dbReference>
<evidence type="ECO:0000313" key="2">
    <source>
        <dbReference type="RefSeq" id="XP_015074919.1"/>
    </source>
</evidence>
<reference evidence="2" key="2">
    <citation type="submission" date="2025-08" db="UniProtKB">
        <authorList>
            <consortium name="RefSeq"/>
        </authorList>
    </citation>
    <scope>IDENTIFICATION</scope>
</reference>
<accession>A0ABM1GRP6</accession>
<dbReference type="GeneID" id="107018848"/>
<keyword evidence="1" id="KW-1185">Reference proteome</keyword>
<name>A0ABM1GRP6_SOLPN</name>
<dbReference type="PANTHER" id="PTHR48475">
    <property type="entry name" value="RIBONUCLEASE H"/>
    <property type="match status" value="1"/>
</dbReference>
<dbReference type="Gene3D" id="3.30.420.10">
    <property type="entry name" value="Ribonuclease H-like superfamily/Ribonuclease H"/>
    <property type="match status" value="1"/>
</dbReference>
<dbReference type="RefSeq" id="XP_015074919.1">
    <property type="nucleotide sequence ID" value="XM_015219433.1"/>
</dbReference>
<gene>
    <name evidence="2" type="primary">LOC107018848</name>
</gene>
<dbReference type="Proteomes" id="UP000694930">
    <property type="component" value="Chromosome 1"/>
</dbReference>
<proteinExistence type="predicted"/>
<organism evidence="1 2">
    <name type="scientific">Solanum pennellii</name>
    <name type="common">Tomato</name>
    <name type="synonym">Lycopersicon pennellii</name>
    <dbReference type="NCBI Taxonomy" id="28526"/>
    <lineage>
        <taxon>Eukaryota</taxon>
        <taxon>Viridiplantae</taxon>
        <taxon>Streptophyta</taxon>
        <taxon>Embryophyta</taxon>
        <taxon>Tracheophyta</taxon>
        <taxon>Spermatophyta</taxon>
        <taxon>Magnoliopsida</taxon>
        <taxon>eudicotyledons</taxon>
        <taxon>Gunneridae</taxon>
        <taxon>Pentapetalae</taxon>
        <taxon>asterids</taxon>
        <taxon>lamiids</taxon>
        <taxon>Solanales</taxon>
        <taxon>Solanaceae</taxon>
        <taxon>Solanoideae</taxon>
        <taxon>Solaneae</taxon>
        <taxon>Solanum</taxon>
        <taxon>Solanum subgen. Lycopersicon</taxon>
    </lineage>
</organism>